<dbReference type="RefSeq" id="WP_005192758.1">
    <property type="nucleotide sequence ID" value="NZ_CP045804.1"/>
</dbReference>
<dbReference type="InterPro" id="IPR025110">
    <property type="entry name" value="AMP-bd_C"/>
</dbReference>
<dbReference type="InterPro" id="IPR000873">
    <property type="entry name" value="AMP-dep_synth/lig_dom"/>
</dbReference>
<dbReference type="InterPro" id="IPR042099">
    <property type="entry name" value="ANL_N_sf"/>
</dbReference>
<evidence type="ECO:0000313" key="5">
    <source>
        <dbReference type="EMBL" id="QHN39478.1"/>
    </source>
</evidence>
<dbReference type="Pfam" id="PF13193">
    <property type="entry name" value="AMP-binding_C"/>
    <property type="match status" value="1"/>
</dbReference>
<evidence type="ECO:0000259" key="4">
    <source>
        <dbReference type="Pfam" id="PF13193"/>
    </source>
</evidence>
<reference evidence="5" key="1">
    <citation type="journal article" date="2021" name="Nat. Microbiol.">
        <title>Cocultivation of an ultrasmall environmental parasitic bacterium with lytic ability against bacteria associated with wastewater foams.</title>
        <authorList>
            <person name="Batinovic S."/>
            <person name="Rose J.J.A."/>
            <person name="Ratcliffe J."/>
            <person name="Seviour R.J."/>
            <person name="Petrovski S."/>
        </authorList>
    </citation>
    <scope>NUCLEOTIDE SEQUENCE</scope>
    <source>
        <strain evidence="5">CON44</strain>
    </source>
</reference>
<evidence type="ECO:0000256" key="2">
    <source>
        <dbReference type="ARBA" id="ARBA00022598"/>
    </source>
</evidence>
<dbReference type="InterPro" id="IPR045851">
    <property type="entry name" value="AMP-bd_C_sf"/>
</dbReference>
<dbReference type="Gene3D" id="3.40.50.12780">
    <property type="entry name" value="N-terminal domain of ligase-like"/>
    <property type="match status" value="1"/>
</dbReference>
<dbReference type="SUPFAM" id="SSF56801">
    <property type="entry name" value="Acetyl-CoA synthetase-like"/>
    <property type="match status" value="1"/>
</dbReference>
<dbReference type="AlphaFoldDB" id="A0A857KJ82"/>
<dbReference type="PANTHER" id="PTHR43767">
    <property type="entry name" value="LONG-CHAIN-FATTY-ACID--COA LIGASE"/>
    <property type="match status" value="1"/>
</dbReference>
<dbReference type="FunFam" id="3.30.300.30:FF:000008">
    <property type="entry name" value="2,3-dihydroxybenzoate-AMP ligase"/>
    <property type="match status" value="1"/>
</dbReference>
<dbReference type="Pfam" id="PF00501">
    <property type="entry name" value="AMP-binding"/>
    <property type="match status" value="1"/>
</dbReference>
<proteinExistence type="inferred from homology"/>
<organism evidence="5">
    <name type="scientific">Gordonia amarae</name>
    <dbReference type="NCBI Taxonomy" id="36821"/>
    <lineage>
        <taxon>Bacteria</taxon>
        <taxon>Bacillati</taxon>
        <taxon>Actinomycetota</taxon>
        <taxon>Actinomycetes</taxon>
        <taxon>Mycobacteriales</taxon>
        <taxon>Gordoniaceae</taxon>
        <taxon>Gordonia</taxon>
    </lineage>
</organism>
<sequence>MGEPSGGAHRADHDVDRAADALAGALVAEGFVTGDRLAIYTQNNPAFVIGLVAAWKAGGIAVLINPMNRERELRYMLTDSGVVALLTLDDLYRTVAGPLIASGDTDVRTVITCSPLDFQTRDDTRLFEGVSREAVDGAVDLTVLIAAHDGSTLPRPAFGPGDTAVLTYTSGTTGEPKGAMNIHGNLAFNAQVYRDWTGLRSGEPILAVAPLFHITGLVGHIMFAIIAHTPLILMHRFAPDVALDAIREHRPVFTVAAITAYNALSAAPGATPEDFESLRILYSGGAPISPAVGDRMEKFFGAYIHNIYGLTETNSPSHGVPLGVRAPVDEASGALSVGVPVFNTVVRVVGEDGEDVPVGEVGEFVTSGPQVVPGYWNKPDKTAESLPDGALRTGDVGFMDADGWFYIVDRKKDMINASGYKVWPREVEDVLYTHPAVRESAVIGVPDEYRGETVKAYVSLQEGASVDEQELVDFCKKQMAAYKYPRQVVIVDELPKTVTGKILRRSLRDGN</sequence>
<dbReference type="GO" id="GO:0016878">
    <property type="term" value="F:acid-thiol ligase activity"/>
    <property type="evidence" value="ECO:0007669"/>
    <property type="project" value="UniProtKB-ARBA"/>
</dbReference>
<comment type="similarity">
    <text evidence="1">Belongs to the ATP-dependent AMP-binding enzyme family.</text>
</comment>
<dbReference type="EMBL" id="CP045810">
    <property type="protein sequence ID" value="QHN39478.1"/>
    <property type="molecule type" value="Genomic_DNA"/>
</dbReference>
<protein>
    <submittedName>
        <fullName evidence="5">AMP-binding protein</fullName>
    </submittedName>
</protein>
<evidence type="ECO:0000259" key="3">
    <source>
        <dbReference type="Pfam" id="PF00501"/>
    </source>
</evidence>
<dbReference type="InterPro" id="IPR020845">
    <property type="entry name" value="AMP-binding_CS"/>
</dbReference>
<keyword evidence="2" id="KW-0436">Ligase</keyword>
<dbReference type="PROSITE" id="PS00455">
    <property type="entry name" value="AMP_BINDING"/>
    <property type="match status" value="1"/>
</dbReference>
<gene>
    <name evidence="5" type="ORF">GII30_10165</name>
</gene>
<accession>A0A857KJ82</accession>
<evidence type="ECO:0000256" key="1">
    <source>
        <dbReference type="ARBA" id="ARBA00006432"/>
    </source>
</evidence>
<dbReference type="InterPro" id="IPR050237">
    <property type="entry name" value="ATP-dep_AMP-bd_enzyme"/>
</dbReference>
<feature type="domain" description="AMP-binding enzyme C-terminal" evidence="4">
    <location>
        <begin position="426"/>
        <end position="501"/>
    </location>
</feature>
<dbReference type="PANTHER" id="PTHR43767:SF1">
    <property type="entry name" value="NONRIBOSOMAL PEPTIDE SYNTHASE PES1 (EUROFUNG)-RELATED"/>
    <property type="match status" value="1"/>
</dbReference>
<dbReference type="Gene3D" id="3.30.300.30">
    <property type="match status" value="1"/>
</dbReference>
<name>A0A857KJ82_9ACTN</name>
<feature type="domain" description="AMP-dependent synthetase/ligase" evidence="3">
    <location>
        <begin position="14"/>
        <end position="376"/>
    </location>
</feature>